<feature type="domain" description="Glycosyltransferase family 28 N-terminal" evidence="1">
    <location>
        <begin position="3"/>
        <end position="105"/>
    </location>
</feature>
<dbReference type="InterPro" id="IPR002213">
    <property type="entry name" value="UDP_glucos_trans"/>
</dbReference>
<comment type="caution">
    <text evidence="3">The sequence shown here is derived from an EMBL/GenBank/DDBJ whole genome shotgun (WGS) entry which is preliminary data.</text>
</comment>
<dbReference type="InterPro" id="IPR010610">
    <property type="entry name" value="EryCIII-like_C"/>
</dbReference>
<feature type="domain" description="Erythromycin biosynthesis protein CIII-like C-terminal" evidence="2">
    <location>
        <begin position="305"/>
        <end position="409"/>
    </location>
</feature>
<proteinExistence type="predicted"/>
<dbReference type="EMBL" id="AMZN01000070">
    <property type="protein sequence ID" value="ELR69659.1"/>
    <property type="molecule type" value="Genomic_DNA"/>
</dbReference>
<dbReference type="Pfam" id="PF03033">
    <property type="entry name" value="Glyco_transf_28"/>
    <property type="match status" value="1"/>
</dbReference>
<dbReference type="CDD" id="cd03784">
    <property type="entry name" value="GT1_Gtf-like"/>
    <property type="match status" value="1"/>
</dbReference>
<keyword evidence="4" id="KW-1185">Reference proteome</keyword>
<name>L8JQA0_9BACT</name>
<organism evidence="3 4">
    <name type="scientific">Fulvivirga imtechensis AK7</name>
    <dbReference type="NCBI Taxonomy" id="1237149"/>
    <lineage>
        <taxon>Bacteria</taxon>
        <taxon>Pseudomonadati</taxon>
        <taxon>Bacteroidota</taxon>
        <taxon>Cytophagia</taxon>
        <taxon>Cytophagales</taxon>
        <taxon>Fulvivirgaceae</taxon>
        <taxon>Fulvivirga</taxon>
    </lineage>
</organism>
<dbReference type="InterPro" id="IPR004276">
    <property type="entry name" value="GlycoTrans_28_N"/>
</dbReference>
<dbReference type="AlphaFoldDB" id="L8JQA0"/>
<protein>
    <submittedName>
        <fullName evidence="3">Putative UDP-glucose:sterol glucosyltransferase</fullName>
    </submittedName>
</protein>
<sequence length="427" mass="48709">MKIILFSIGTRGDMEPFLAIAQILKQRNYNVICVFPEQFRNVVEQAGLAFEGFGKHFLDLLESMEGKKLMGAQGSFFSRIKTIMKISKAMMKIHRELIEAQYEIIVREKPDRVLYHSKCLYPVVWGMANPGKAILVSPLPCILHETRHRSVLGIKGNANLGPALNRFSYWLANTVRSFVIHKQTKSYQKELDGVKFSPIRIKKALLHDTKTFYTFSPSLFPKPDYWPPQAEVVGFYEFEKATDWQPGTALTGFINRYKKIVFITFGSMSNAKPAEKTSIIIEVLRKHKIPAIINTSWGGLIAPPHYPDHVHFVENIPYDWVFQKMYAVVHHGGSGTTHTALKYGCPSLITPHIVDQYFWNSLISQLRLGPKGSPINKLNERNFESQLLDLLNNTVYKANAISMAELMNMETDKEVLFKKVVAENNIE</sequence>
<dbReference type="RefSeq" id="WP_009582037.1">
    <property type="nucleotide sequence ID" value="NZ_AMZN01000070.1"/>
</dbReference>
<dbReference type="GO" id="GO:0008194">
    <property type="term" value="F:UDP-glycosyltransferase activity"/>
    <property type="evidence" value="ECO:0007669"/>
    <property type="project" value="InterPro"/>
</dbReference>
<dbReference type="GO" id="GO:0005975">
    <property type="term" value="P:carbohydrate metabolic process"/>
    <property type="evidence" value="ECO:0007669"/>
    <property type="project" value="InterPro"/>
</dbReference>
<evidence type="ECO:0000313" key="4">
    <source>
        <dbReference type="Proteomes" id="UP000011135"/>
    </source>
</evidence>
<dbReference type="FunFam" id="3.40.50.2000:FF:000009">
    <property type="entry name" value="Sterol 3-beta-glucosyltransferase UGT80A2"/>
    <property type="match status" value="1"/>
</dbReference>
<dbReference type="Pfam" id="PF06722">
    <property type="entry name" value="EryCIII-like_C"/>
    <property type="match status" value="1"/>
</dbReference>
<dbReference type="Gene3D" id="3.40.50.2000">
    <property type="entry name" value="Glycogen Phosphorylase B"/>
    <property type="match status" value="2"/>
</dbReference>
<dbReference type="PANTHER" id="PTHR48050">
    <property type="entry name" value="STEROL 3-BETA-GLUCOSYLTRANSFERASE"/>
    <property type="match status" value="1"/>
</dbReference>
<dbReference type="GO" id="GO:0033072">
    <property type="term" value="P:vancomycin biosynthetic process"/>
    <property type="evidence" value="ECO:0007669"/>
    <property type="project" value="UniProtKB-ARBA"/>
</dbReference>
<dbReference type="Proteomes" id="UP000011135">
    <property type="component" value="Unassembled WGS sequence"/>
</dbReference>
<dbReference type="GO" id="GO:0016758">
    <property type="term" value="F:hexosyltransferase activity"/>
    <property type="evidence" value="ECO:0007669"/>
    <property type="project" value="InterPro"/>
</dbReference>
<gene>
    <name evidence="3" type="ORF">C900_04884</name>
</gene>
<dbReference type="eggNOG" id="COG1819">
    <property type="taxonomic scope" value="Bacteria"/>
</dbReference>
<evidence type="ECO:0000259" key="2">
    <source>
        <dbReference type="Pfam" id="PF06722"/>
    </source>
</evidence>
<reference evidence="3 4" key="1">
    <citation type="submission" date="2012-12" db="EMBL/GenBank/DDBJ databases">
        <title>Genome assembly of Fulvivirga imtechensis AK7.</title>
        <authorList>
            <person name="Nupur N."/>
            <person name="Khatri I."/>
            <person name="Kumar R."/>
            <person name="Subramanian S."/>
            <person name="Pinnaka A."/>
        </authorList>
    </citation>
    <scope>NUCLEOTIDE SEQUENCE [LARGE SCALE GENOMIC DNA]</scope>
    <source>
        <strain evidence="3 4">AK7</strain>
    </source>
</reference>
<evidence type="ECO:0000259" key="1">
    <source>
        <dbReference type="Pfam" id="PF03033"/>
    </source>
</evidence>
<evidence type="ECO:0000313" key="3">
    <source>
        <dbReference type="EMBL" id="ELR69659.1"/>
    </source>
</evidence>
<accession>L8JQA0</accession>
<dbReference type="SUPFAM" id="SSF53756">
    <property type="entry name" value="UDP-Glycosyltransferase/glycogen phosphorylase"/>
    <property type="match status" value="1"/>
</dbReference>
<dbReference type="InterPro" id="IPR050426">
    <property type="entry name" value="Glycosyltransferase_28"/>
</dbReference>
<keyword evidence="3" id="KW-0808">Transferase</keyword>
<dbReference type="STRING" id="1237149.C900_04884"/>
<dbReference type="OrthoDB" id="9805366at2"/>
<dbReference type="PANTHER" id="PTHR48050:SF13">
    <property type="entry name" value="STEROL 3-BETA-GLUCOSYLTRANSFERASE UGT80A2"/>
    <property type="match status" value="1"/>
</dbReference>